<dbReference type="InterPro" id="IPR000740">
    <property type="entry name" value="GrpE"/>
</dbReference>
<feature type="region of interest" description="Disordered" evidence="13">
    <location>
        <begin position="1"/>
        <end position="36"/>
    </location>
</feature>
<dbReference type="HAMAP" id="MF_01151">
    <property type="entry name" value="GrpE"/>
    <property type="match status" value="1"/>
</dbReference>
<evidence type="ECO:0000256" key="10">
    <source>
        <dbReference type="HAMAP-Rule" id="MF_01151"/>
    </source>
</evidence>
<keyword evidence="5 10" id="KW-0346">Stress response</keyword>
<dbReference type="Proteomes" id="UP000057609">
    <property type="component" value="Chromosome"/>
</dbReference>
<evidence type="ECO:0000256" key="1">
    <source>
        <dbReference type="ARBA" id="ARBA00004496"/>
    </source>
</evidence>
<dbReference type="PRINTS" id="PR00773">
    <property type="entry name" value="GRPEPROTEIN"/>
</dbReference>
<dbReference type="GO" id="GO:0005829">
    <property type="term" value="C:cytosol"/>
    <property type="evidence" value="ECO:0007669"/>
    <property type="project" value="TreeGrafter"/>
</dbReference>
<reference evidence="14 15" key="1">
    <citation type="journal article" date="2015" name="Genome Announc.">
        <title>Complete Genome of Geobacter pickeringii G13T, a Metal-Reducing Isolate from Sedimentary Kaolin Deposits.</title>
        <authorList>
            <person name="Badalamenti J.P."/>
            <person name="Bond D.R."/>
        </authorList>
    </citation>
    <scope>NUCLEOTIDE SEQUENCE [LARGE SCALE GENOMIC DNA]</scope>
    <source>
        <strain evidence="14 15">G13</strain>
    </source>
</reference>
<evidence type="ECO:0000256" key="5">
    <source>
        <dbReference type="ARBA" id="ARBA00023016"/>
    </source>
</evidence>
<dbReference type="SUPFAM" id="SSF58014">
    <property type="entry name" value="Coiled-coil domain of nucleotide exchange factor GrpE"/>
    <property type="match status" value="1"/>
</dbReference>
<comment type="function">
    <text evidence="7 10 11">Participates actively in the response to hyperosmotic and heat shock by preventing the aggregation of stress-denatured proteins, in association with DnaK and GrpE. It is the nucleotide exchange factor for DnaK and may function as a thermosensor. Unfolded proteins bind initially to DnaJ; upon interaction with the DnaJ-bound protein, DnaK hydrolyzes its bound ATP, resulting in the formation of a stable complex. GrpE releases ADP from DnaK; ATP binding to DnaK triggers the release of the substrate protein, thus completing the reaction cycle. Several rounds of ATP-dependent interactions between DnaJ, DnaK and GrpE are required for fully efficient folding.</text>
</comment>
<evidence type="ECO:0000256" key="2">
    <source>
        <dbReference type="ARBA" id="ARBA00009054"/>
    </source>
</evidence>
<dbReference type="HOGENOM" id="CLU_057217_6_0_7"/>
<dbReference type="GO" id="GO:0000774">
    <property type="term" value="F:adenyl-nucleotide exchange factor activity"/>
    <property type="evidence" value="ECO:0007669"/>
    <property type="project" value="InterPro"/>
</dbReference>
<name>A0A0B5BKG0_9BACT</name>
<evidence type="ECO:0000313" key="15">
    <source>
        <dbReference type="Proteomes" id="UP000057609"/>
    </source>
</evidence>
<dbReference type="FunFam" id="2.30.22.10:FF:000001">
    <property type="entry name" value="Protein GrpE"/>
    <property type="match status" value="1"/>
</dbReference>
<dbReference type="NCBIfam" id="NF010755">
    <property type="entry name" value="PRK14158.1"/>
    <property type="match status" value="1"/>
</dbReference>
<dbReference type="InterPro" id="IPR013805">
    <property type="entry name" value="GrpE_CC"/>
</dbReference>
<organism evidence="14 15">
    <name type="scientific">Geobacter pickeringii</name>
    <dbReference type="NCBI Taxonomy" id="345632"/>
    <lineage>
        <taxon>Bacteria</taxon>
        <taxon>Pseudomonadati</taxon>
        <taxon>Thermodesulfobacteriota</taxon>
        <taxon>Desulfuromonadia</taxon>
        <taxon>Geobacterales</taxon>
        <taxon>Geobacteraceae</taxon>
        <taxon>Geobacter</taxon>
    </lineage>
</organism>
<dbReference type="Pfam" id="PF01025">
    <property type="entry name" value="GrpE"/>
    <property type="match status" value="1"/>
</dbReference>
<evidence type="ECO:0000256" key="3">
    <source>
        <dbReference type="ARBA" id="ARBA00011738"/>
    </source>
</evidence>
<feature type="compositionally biased region" description="Basic and acidic residues" evidence="13">
    <location>
        <begin position="1"/>
        <end position="17"/>
    </location>
</feature>
<dbReference type="RefSeq" id="WP_039745878.1">
    <property type="nucleotide sequence ID" value="NZ_CP009788.1"/>
</dbReference>
<dbReference type="PANTHER" id="PTHR21237:SF23">
    <property type="entry name" value="GRPE PROTEIN HOMOLOG, MITOCHONDRIAL"/>
    <property type="match status" value="1"/>
</dbReference>
<dbReference type="PANTHER" id="PTHR21237">
    <property type="entry name" value="GRPE PROTEIN"/>
    <property type="match status" value="1"/>
</dbReference>
<dbReference type="InterPro" id="IPR009012">
    <property type="entry name" value="GrpE_head"/>
</dbReference>
<comment type="similarity">
    <text evidence="2 10 12">Belongs to the GrpE family.</text>
</comment>
<proteinExistence type="inferred from homology"/>
<dbReference type="GO" id="GO:0051087">
    <property type="term" value="F:protein-folding chaperone binding"/>
    <property type="evidence" value="ECO:0007669"/>
    <property type="project" value="InterPro"/>
</dbReference>
<dbReference type="KEGG" id="gpi:GPICK_16330"/>
<accession>A0A0B5BKG0</accession>
<dbReference type="CDD" id="cd00446">
    <property type="entry name" value="GrpE"/>
    <property type="match status" value="1"/>
</dbReference>
<gene>
    <name evidence="10" type="primary">grpE</name>
    <name evidence="14" type="ORF">GPICK_16330</name>
</gene>
<dbReference type="NCBIfam" id="NF010738">
    <property type="entry name" value="PRK14140.1"/>
    <property type="match status" value="1"/>
</dbReference>
<evidence type="ECO:0000256" key="7">
    <source>
        <dbReference type="ARBA" id="ARBA00053401"/>
    </source>
</evidence>
<keyword evidence="6 10" id="KW-0143">Chaperone</keyword>
<feature type="compositionally biased region" description="Low complexity" evidence="13">
    <location>
        <begin position="18"/>
        <end position="29"/>
    </location>
</feature>
<dbReference type="Gene3D" id="2.30.22.10">
    <property type="entry name" value="Head domain of nucleotide exchange factor GrpE"/>
    <property type="match status" value="1"/>
</dbReference>
<dbReference type="EMBL" id="CP009788">
    <property type="protein sequence ID" value="AJE04970.1"/>
    <property type="molecule type" value="Genomic_DNA"/>
</dbReference>
<evidence type="ECO:0000256" key="13">
    <source>
        <dbReference type="SAM" id="MobiDB-lite"/>
    </source>
</evidence>
<comment type="subcellular location">
    <subcellularLocation>
        <location evidence="1 10">Cytoplasm</location>
    </subcellularLocation>
</comment>
<dbReference type="PROSITE" id="PS01071">
    <property type="entry name" value="GRPE"/>
    <property type="match status" value="1"/>
</dbReference>
<dbReference type="GO" id="GO:0051082">
    <property type="term" value="F:unfolded protein binding"/>
    <property type="evidence" value="ECO:0007669"/>
    <property type="project" value="TreeGrafter"/>
</dbReference>
<dbReference type="GO" id="GO:0006457">
    <property type="term" value="P:protein folding"/>
    <property type="evidence" value="ECO:0007669"/>
    <property type="project" value="InterPro"/>
</dbReference>
<evidence type="ECO:0000313" key="14">
    <source>
        <dbReference type="EMBL" id="AJE04970.1"/>
    </source>
</evidence>
<dbReference type="NCBIfam" id="NF010748">
    <property type="entry name" value="PRK14150.1"/>
    <property type="match status" value="1"/>
</dbReference>
<protein>
    <recommendedName>
        <fullName evidence="8 10">Protein GrpE</fullName>
    </recommendedName>
    <alternativeName>
        <fullName evidence="9 10">HSP-70 cofactor</fullName>
    </alternativeName>
</protein>
<keyword evidence="4 10" id="KW-0963">Cytoplasm</keyword>
<evidence type="ECO:0000256" key="9">
    <source>
        <dbReference type="ARBA" id="ARBA00076414"/>
    </source>
</evidence>
<evidence type="ECO:0000256" key="8">
    <source>
        <dbReference type="ARBA" id="ARBA00072274"/>
    </source>
</evidence>
<evidence type="ECO:0000256" key="6">
    <source>
        <dbReference type="ARBA" id="ARBA00023186"/>
    </source>
</evidence>
<evidence type="ECO:0000256" key="4">
    <source>
        <dbReference type="ARBA" id="ARBA00022490"/>
    </source>
</evidence>
<keyword evidence="15" id="KW-1185">Reference proteome</keyword>
<dbReference type="STRING" id="345632.GPICK_16330"/>
<dbReference type="Gene3D" id="3.90.20.20">
    <property type="match status" value="1"/>
</dbReference>
<comment type="subunit">
    <text evidence="3 10">Homodimer.</text>
</comment>
<dbReference type="SUPFAM" id="SSF51064">
    <property type="entry name" value="Head domain of nucleotide exchange factor GrpE"/>
    <property type="match status" value="1"/>
</dbReference>
<evidence type="ECO:0000256" key="12">
    <source>
        <dbReference type="RuleBase" id="RU004478"/>
    </source>
</evidence>
<sequence length="190" mass="21257">MDKKKHPSHPEAPHAEEQAAAPQTESASPNDAERIRELEERLVAKESEAAANWDKFVRERADLENYRKRTQKEKEELLKYGNESFVTEILPIVDSMERALSHASEESLSAVIEGVKMTHGMLVAALKKFGVTAVETEKGTPFDPAFHQAMCQVENTELPPNTVAEVFQKGYLLNERLIRPAMVSVTAASR</sequence>
<dbReference type="GO" id="GO:0042803">
    <property type="term" value="F:protein homodimerization activity"/>
    <property type="evidence" value="ECO:0007669"/>
    <property type="project" value="InterPro"/>
</dbReference>
<dbReference type="AlphaFoldDB" id="A0A0B5BKG0"/>
<evidence type="ECO:0000256" key="11">
    <source>
        <dbReference type="RuleBase" id="RU000639"/>
    </source>
</evidence>